<evidence type="ECO:0000259" key="6">
    <source>
        <dbReference type="Pfam" id="PF08281"/>
    </source>
</evidence>
<dbReference type="Gene3D" id="1.10.1740.10">
    <property type="match status" value="1"/>
</dbReference>
<keyword evidence="8" id="KW-1185">Reference proteome</keyword>
<feature type="domain" description="RNA polymerase sigma factor 70 region 4 type 2" evidence="6">
    <location>
        <begin position="133"/>
        <end position="184"/>
    </location>
</feature>
<evidence type="ECO:0000313" key="8">
    <source>
        <dbReference type="Proteomes" id="UP001595764"/>
    </source>
</evidence>
<comment type="similarity">
    <text evidence="1">Belongs to the sigma-70 factor family. ECF subfamily.</text>
</comment>
<dbReference type="InterPro" id="IPR007627">
    <property type="entry name" value="RNA_pol_sigma70_r2"/>
</dbReference>
<dbReference type="RefSeq" id="WP_377875408.1">
    <property type="nucleotide sequence ID" value="NZ_JBHMAY010000079.1"/>
</dbReference>
<evidence type="ECO:0000256" key="4">
    <source>
        <dbReference type="ARBA" id="ARBA00023163"/>
    </source>
</evidence>
<dbReference type="InterPro" id="IPR013324">
    <property type="entry name" value="RNA_pol_sigma_r3/r4-like"/>
</dbReference>
<dbReference type="InterPro" id="IPR013249">
    <property type="entry name" value="RNA_pol_sigma70_r4_t2"/>
</dbReference>
<accession>A0ABV7QLZ0</accession>
<dbReference type="EMBL" id="JBHRWI010000028">
    <property type="protein sequence ID" value="MFC3513349.1"/>
    <property type="molecule type" value="Genomic_DNA"/>
</dbReference>
<keyword evidence="3" id="KW-0731">Sigma factor</keyword>
<dbReference type="SUPFAM" id="SSF88946">
    <property type="entry name" value="Sigma2 domain of RNA polymerase sigma factors"/>
    <property type="match status" value="1"/>
</dbReference>
<dbReference type="Gene3D" id="1.10.10.10">
    <property type="entry name" value="Winged helix-like DNA-binding domain superfamily/Winged helix DNA-binding domain"/>
    <property type="match status" value="1"/>
</dbReference>
<evidence type="ECO:0000256" key="3">
    <source>
        <dbReference type="ARBA" id="ARBA00023082"/>
    </source>
</evidence>
<evidence type="ECO:0000256" key="2">
    <source>
        <dbReference type="ARBA" id="ARBA00023015"/>
    </source>
</evidence>
<dbReference type="PANTHER" id="PTHR43133">
    <property type="entry name" value="RNA POLYMERASE ECF-TYPE SIGMA FACTO"/>
    <property type="match status" value="1"/>
</dbReference>
<dbReference type="Proteomes" id="UP001595764">
    <property type="component" value="Unassembled WGS sequence"/>
</dbReference>
<evidence type="ECO:0000313" key="7">
    <source>
        <dbReference type="EMBL" id="MFC3513349.1"/>
    </source>
</evidence>
<dbReference type="NCBIfam" id="TIGR02937">
    <property type="entry name" value="sigma70-ECF"/>
    <property type="match status" value="1"/>
</dbReference>
<dbReference type="Pfam" id="PF08281">
    <property type="entry name" value="Sigma70_r4_2"/>
    <property type="match status" value="1"/>
</dbReference>
<dbReference type="InterPro" id="IPR014284">
    <property type="entry name" value="RNA_pol_sigma-70_dom"/>
</dbReference>
<evidence type="ECO:0000259" key="5">
    <source>
        <dbReference type="Pfam" id="PF04542"/>
    </source>
</evidence>
<dbReference type="Pfam" id="PF04542">
    <property type="entry name" value="Sigma70_r2"/>
    <property type="match status" value="1"/>
</dbReference>
<keyword evidence="2" id="KW-0805">Transcription regulation</keyword>
<dbReference type="PANTHER" id="PTHR43133:SF25">
    <property type="entry name" value="RNA POLYMERASE SIGMA FACTOR RFAY-RELATED"/>
    <property type="match status" value="1"/>
</dbReference>
<dbReference type="InterPro" id="IPR036388">
    <property type="entry name" value="WH-like_DNA-bd_sf"/>
</dbReference>
<feature type="domain" description="RNA polymerase sigma-70 region 2" evidence="5">
    <location>
        <begin position="33"/>
        <end position="98"/>
    </location>
</feature>
<gene>
    <name evidence="7" type="ORF">ACFORO_24480</name>
</gene>
<organism evidence="7 8">
    <name type="scientific">Amycolatopsis halotolerans</name>
    <dbReference type="NCBI Taxonomy" id="330083"/>
    <lineage>
        <taxon>Bacteria</taxon>
        <taxon>Bacillati</taxon>
        <taxon>Actinomycetota</taxon>
        <taxon>Actinomycetes</taxon>
        <taxon>Pseudonocardiales</taxon>
        <taxon>Pseudonocardiaceae</taxon>
        <taxon>Amycolatopsis</taxon>
    </lineage>
</organism>
<sequence>MTRAERYAAAGAVDGDDRPDLCGHDLQPVFQRLFDRHARDVRRYLASRAGPVVADDLVSDTFLIALQRRASYDPARATARAWLFGIATNLLRQHARAEIRYLRLTAHQHGPPVAHGHADRVADQVDAQARVRDLAAALAELAPGDRDVLLLTSWGELDATEIAAVLDIPAGTVRSRLHRVRRLLRARAAPKTPHSLEGERIDD</sequence>
<dbReference type="SUPFAM" id="SSF88659">
    <property type="entry name" value="Sigma3 and sigma4 domains of RNA polymerase sigma factors"/>
    <property type="match status" value="1"/>
</dbReference>
<proteinExistence type="inferred from homology"/>
<dbReference type="InterPro" id="IPR039425">
    <property type="entry name" value="RNA_pol_sigma-70-like"/>
</dbReference>
<comment type="caution">
    <text evidence="7">The sequence shown here is derived from an EMBL/GenBank/DDBJ whole genome shotgun (WGS) entry which is preliminary data.</text>
</comment>
<keyword evidence="4" id="KW-0804">Transcription</keyword>
<dbReference type="InterPro" id="IPR013325">
    <property type="entry name" value="RNA_pol_sigma_r2"/>
</dbReference>
<reference evidence="8" key="1">
    <citation type="journal article" date="2019" name="Int. J. Syst. Evol. Microbiol.">
        <title>The Global Catalogue of Microorganisms (GCM) 10K type strain sequencing project: providing services to taxonomists for standard genome sequencing and annotation.</title>
        <authorList>
            <consortium name="The Broad Institute Genomics Platform"/>
            <consortium name="The Broad Institute Genome Sequencing Center for Infectious Disease"/>
            <person name="Wu L."/>
            <person name="Ma J."/>
        </authorList>
    </citation>
    <scope>NUCLEOTIDE SEQUENCE [LARGE SCALE GENOMIC DNA]</scope>
    <source>
        <strain evidence="8">CGMCC 4.7682</strain>
    </source>
</reference>
<evidence type="ECO:0000256" key="1">
    <source>
        <dbReference type="ARBA" id="ARBA00010641"/>
    </source>
</evidence>
<protein>
    <submittedName>
        <fullName evidence="7">RNA polymerase sigma factor</fullName>
    </submittedName>
</protein>
<name>A0ABV7QLZ0_9PSEU</name>